<evidence type="ECO:0000256" key="5">
    <source>
        <dbReference type="ARBA" id="ARBA00047422"/>
    </source>
</evidence>
<dbReference type="Pfam" id="PF00145">
    <property type="entry name" value="DNA_methylase"/>
    <property type="match status" value="1"/>
</dbReference>
<comment type="catalytic activity">
    <reaction evidence="5 8">
        <text>a 2'-deoxycytidine in DNA + S-adenosyl-L-methionine = a 5-methyl-2'-deoxycytidine in DNA + S-adenosyl-L-homocysteine + H(+)</text>
        <dbReference type="Rhea" id="RHEA:13681"/>
        <dbReference type="Rhea" id="RHEA-COMP:11369"/>
        <dbReference type="Rhea" id="RHEA-COMP:11370"/>
        <dbReference type="ChEBI" id="CHEBI:15378"/>
        <dbReference type="ChEBI" id="CHEBI:57856"/>
        <dbReference type="ChEBI" id="CHEBI:59789"/>
        <dbReference type="ChEBI" id="CHEBI:85452"/>
        <dbReference type="ChEBI" id="CHEBI:85454"/>
        <dbReference type="EC" id="2.1.1.37"/>
    </reaction>
</comment>
<dbReference type="Proteomes" id="UP000076595">
    <property type="component" value="Chromosome"/>
</dbReference>
<sequence length="385" mass="43081">MRGTVIDLFCGAGGLSEGFRQAGFRVLAGQDIDIKAGETFVRTHPEAIFLGGPIQDVSAETLLFRTGLRPGELDVLVGGPPCQGYSVYNHQRGVHDPRAGLFREYLRIVSGLKPKWLVMENVSGITSIANGAIVEEIRRGMGKLGYRVEMQVLKAEDYGVPQARRRMVFIATRTDQLIRFPKPTHGPDLLPYVTIWDAISDLPVLENGESAEGLRYRSKPKNTYQSILRGKVVRVANHSAPRLSAVNVQRMMHIPEGGSWRDIPFELLPAGMKRAKRSDHTKRYGRPRKDDLSCTILTKCDLHWGAYIHPEQNRSFTVREASRLQSFPDTFVFSGNRTEQFVQVGNAVPPLMGKAIAEALPFEATTKRITKTKKPEKFPELRLFA</sequence>
<dbReference type="Gene3D" id="3.90.120.10">
    <property type="entry name" value="DNA Methylase, subunit A, domain 2"/>
    <property type="match status" value="1"/>
</dbReference>
<dbReference type="RefSeq" id="WP_063353328.1">
    <property type="nucleotide sequence ID" value="NZ_CP011120.1"/>
</dbReference>
<keyword evidence="3 6" id="KW-0949">S-adenosyl-L-methionine</keyword>
<dbReference type="GO" id="GO:0008168">
    <property type="term" value="F:methyltransferase activity"/>
    <property type="evidence" value="ECO:0007669"/>
    <property type="project" value="UniProtKB-KW"/>
</dbReference>
<organism evidence="9 10">
    <name type="scientific">Acetobacter oryzifermentans</name>
    <dbReference type="NCBI Taxonomy" id="1633874"/>
    <lineage>
        <taxon>Bacteria</taxon>
        <taxon>Pseudomonadati</taxon>
        <taxon>Pseudomonadota</taxon>
        <taxon>Alphaproteobacteria</taxon>
        <taxon>Acetobacterales</taxon>
        <taxon>Acetobacteraceae</taxon>
        <taxon>Acetobacter</taxon>
    </lineage>
</organism>
<evidence type="ECO:0000256" key="3">
    <source>
        <dbReference type="ARBA" id="ARBA00022691"/>
    </source>
</evidence>
<dbReference type="PANTHER" id="PTHR10629">
    <property type="entry name" value="CYTOSINE-SPECIFIC METHYLTRANSFERASE"/>
    <property type="match status" value="1"/>
</dbReference>
<dbReference type="PRINTS" id="PR00105">
    <property type="entry name" value="C5METTRFRASE"/>
</dbReference>
<keyword evidence="2 6" id="KW-0808">Transferase</keyword>
<dbReference type="InterPro" id="IPR001525">
    <property type="entry name" value="C5_MeTfrase"/>
</dbReference>
<dbReference type="PANTHER" id="PTHR10629:SF52">
    <property type="entry name" value="DNA (CYTOSINE-5)-METHYLTRANSFERASE 1"/>
    <property type="match status" value="1"/>
</dbReference>
<reference evidence="9 10" key="1">
    <citation type="submission" date="2015-03" db="EMBL/GenBank/DDBJ databases">
        <title>Genome study of Acetobacter sp. SLV-7.</title>
        <authorList>
            <person name="Cho G.Y."/>
            <person name="Jeon C.O."/>
        </authorList>
    </citation>
    <scope>NUCLEOTIDE SEQUENCE [LARGE SCALE GENOMIC DNA]</scope>
    <source>
        <strain evidence="9 10">SLV-7</strain>
    </source>
</reference>
<dbReference type="EC" id="2.1.1.37" evidence="8"/>
<name>A0ABN4NM05_9PROT</name>
<evidence type="ECO:0000256" key="7">
    <source>
        <dbReference type="RuleBase" id="RU000416"/>
    </source>
</evidence>
<evidence type="ECO:0000256" key="1">
    <source>
        <dbReference type="ARBA" id="ARBA00022603"/>
    </source>
</evidence>
<dbReference type="NCBIfam" id="TIGR00675">
    <property type="entry name" value="dcm"/>
    <property type="match status" value="1"/>
</dbReference>
<accession>A0ABN4NM05</accession>
<keyword evidence="1 6" id="KW-0489">Methyltransferase</keyword>
<evidence type="ECO:0000313" key="10">
    <source>
        <dbReference type="Proteomes" id="UP000076595"/>
    </source>
</evidence>
<feature type="active site" evidence="6">
    <location>
        <position position="82"/>
    </location>
</feature>
<dbReference type="PROSITE" id="PS51679">
    <property type="entry name" value="SAM_MT_C5"/>
    <property type="match status" value="1"/>
</dbReference>
<evidence type="ECO:0000313" key="9">
    <source>
        <dbReference type="EMBL" id="ANA12743.1"/>
    </source>
</evidence>
<dbReference type="SUPFAM" id="SSF53335">
    <property type="entry name" value="S-adenosyl-L-methionine-dependent methyltransferases"/>
    <property type="match status" value="1"/>
</dbReference>
<protein>
    <recommendedName>
        <fullName evidence="8">Cytosine-specific methyltransferase</fullName>
        <ecNumber evidence="8">2.1.1.37</ecNumber>
    </recommendedName>
</protein>
<dbReference type="InterPro" id="IPR018117">
    <property type="entry name" value="C5_DNA_meth_AS"/>
</dbReference>
<evidence type="ECO:0000256" key="6">
    <source>
        <dbReference type="PROSITE-ProRule" id="PRU01016"/>
    </source>
</evidence>
<dbReference type="InterPro" id="IPR029063">
    <property type="entry name" value="SAM-dependent_MTases_sf"/>
</dbReference>
<dbReference type="Gene3D" id="3.40.50.150">
    <property type="entry name" value="Vaccinia Virus protein VP39"/>
    <property type="match status" value="1"/>
</dbReference>
<dbReference type="PROSITE" id="PS00094">
    <property type="entry name" value="C5_MTASE_1"/>
    <property type="match status" value="1"/>
</dbReference>
<evidence type="ECO:0000256" key="8">
    <source>
        <dbReference type="RuleBase" id="RU000417"/>
    </source>
</evidence>
<gene>
    <name evidence="9" type="ORF">WG31_00855</name>
</gene>
<dbReference type="EMBL" id="CP011120">
    <property type="protein sequence ID" value="ANA12743.1"/>
    <property type="molecule type" value="Genomic_DNA"/>
</dbReference>
<dbReference type="GO" id="GO:0032259">
    <property type="term" value="P:methylation"/>
    <property type="evidence" value="ECO:0007669"/>
    <property type="project" value="UniProtKB-KW"/>
</dbReference>
<dbReference type="InterPro" id="IPR050390">
    <property type="entry name" value="C5-Methyltransferase"/>
</dbReference>
<evidence type="ECO:0000256" key="2">
    <source>
        <dbReference type="ARBA" id="ARBA00022679"/>
    </source>
</evidence>
<evidence type="ECO:0000256" key="4">
    <source>
        <dbReference type="ARBA" id="ARBA00022747"/>
    </source>
</evidence>
<keyword evidence="10" id="KW-1185">Reference proteome</keyword>
<proteinExistence type="inferred from homology"/>
<comment type="similarity">
    <text evidence="6 7">Belongs to the class I-like SAM-binding methyltransferase superfamily. C5-methyltransferase family.</text>
</comment>
<keyword evidence="4" id="KW-0680">Restriction system</keyword>